<dbReference type="GO" id="GO:0016746">
    <property type="term" value="F:acyltransferase activity"/>
    <property type="evidence" value="ECO:0007669"/>
    <property type="project" value="UniProtKB-KW"/>
</dbReference>
<evidence type="ECO:0000313" key="4">
    <source>
        <dbReference type="Proteomes" id="UP000031056"/>
    </source>
</evidence>
<dbReference type="InterPro" id="IPR002123">
    <property type="entry name" value="Plipid/glycerol_acylTrfase"/>
</dbReference>
<comment type="caution">
    <text evidence="3">The sequence shown here is derived from an EMBL/GenBank/DDBJ whole genome shotgun (WGS) entry which is preliminary data.</text>
</comment>
<dbReference type="SUPFAM" id="SSF69593">
    <property type="entry name" value="Glycerol-3-phosphate (1)-acyltransferase"/>
    <property type="match status" value="1"/>
</dbReference>
<gene>
    <name evidence="3" type="ORF">M896_041740</name>
</gene>
<dbReference type="RefSeq" id="XP_014564018.1">
    <property type="nucleotide sequence ID" value="XM_014708532.1"/>
</dbReference>
<keyword evidence="3" id="KW-0808">Transferase</keyword>
<dbReference type="VEuPathDB" id="MicrosporidiaDB:M896_041740"/>
<keyword evidence="4" id="KW-1185">Reference proteome</keyword>
<dbReference type="Pfam" id="PF01553">
    <property type="entry name" value="Acyltransferase"/>
    <property type="match status" value="1"/>
</dbReference>
<evidence type="ECO:0000259" key="2">
    <source>
        <dbReference type="SMART" id="SM00563"/>
    </source>
</evidence>
<feature type="transmembrane region" description="Helical" evidence="1">
    <location>
        <begin position="12"/>
        <end position="35"/>
    </location>
</feature>
<dbReference type="GeneID" id="26261612"/>
<accession>A0A0B2UFW4</accession>
<dbReference type="Proteomes" id="UP000031056">
    <property type="component" value="Unassembled WGS sequence"/>
</dbReference>
<dbReference type="PANTHER" id="PTHR10983">
    <property type="entry name" value="1-ACYLGLYCEROL-3-PHOSPHATE ACYLTRANSFERASE-RELATED"/>
    <property type="match status" value="1"/>
</dbReference>
<keyword evidence="1" id="KW-0812">Transmembrane</keyword>
<feature type="domain" description="Phospholipid/glycerol acyltransferase" evidence="2">
    <location>
        <begin position="78"/>
        <end position="200"/>
    </location>
</feature>
<reference evidence="3 4" key="1">
    <citation type="journal article" date="2014" name="MBio">
        <title>The Ordospora colligata genome; evolution of extreme reduction in microsporidia and host-to-parasite horizontal gene transfer.</title>
        <authorList>
            <person name="Pombert J.-F."/>
            <person name="Haag K.L."/>
            <person name="Beidas S."/>
            <person name="Ebert D."/>
            <person name="Keeling P.J."/>
        </authorList>
    </citation>
    <scope>NUCLEOTIDE SEQUENCE [LARGE SCALE GENOMIC DNA]</scope>
    <source>
        <strain evidence="3 4">OC4</strain>
    </source>
</reference>
<evidence type="ECO:0000256" key="1">
    <source>
        <dbReference type="SAM" id="Phobius"/>
    </source>
</evidence>
<evidence type="ECO:0000313" key="3">
    <source>
        <dbReference type="EMBL" id="KHN69976.1"/>
    </source>
</evidence>
<dbReference type="PANTHER" id="PTHR10983:SF16">
    <property type="entry name" value="LYSOCARDIOLIPIN ACYLTRANSFERASE 1"/>
    <property type="match status" value="1"/>
</dbReference>
<protein>
    <submittedName>
        <fullName evidence="3">Lysophospholipid acyltransferase</fullName>
    </submittedName>
</protein>
<keyword evidence="1" id="KW-1133">Transmembrane helix</keyword>
<proteinExistence type="predicted"/>
<dbReference type="HOGENOM" id="CLU_041844_6_1_1"/>
<sequence length="280" mass="33046">MQKIQRIFLKWLVALCIIPVFIMGIPVFIIVYPISLFNRKLVVRISTLFTYLTWSITSILFNISCRVEGNNILDNKNYFVISNHLGSVDFMLINEIAKMNNMIAHSKYTIKEGLKVFPVLYQGMVSVGFLVLKRCFEKDRKRIIRYFEFFKANDIPIWFILYPEGSRFKKQAQAISWEYSDKNNVPRMNNVLFPRYKGFKLICEQLRGSRISEIADITFSYSEGEVPPLWKFLLCDVTGHFKYNIRIVPINQISDYESFLYKAFERKDALITEWKTLKSK</sequence>
<dbReference type="InParanoid" id="A0A0B2UFW4"/>
<dbReference type="STRING" id="1354746.A0A0B2UFW4"/>
<dbReference type="AlphaFoldDB" id="A0A0B2UFW4"/>
<dbReference type="GO" id="GO:0012505">
    <property type="term" value="C:endomembrane system"/>
    <property type="evidence" value="ECO:0007669"/>
    <property type="project" value="TreeGrafter"/>
</dbReference>
<keyword evidence="1" id="KW-0472">Membrane</keyword>
<organism evidence="3 4">
    <name type="scientific">Ordospora colligata OC4</name>
    <dbReference type="NCBI Taxonomy" id="1354746"/>
    <lineage>
        <taxon>Eukaryota</taxon>
        <taxon>Fungi</taxon>
        <taxon>Fungi incertae sedis</taxon>
        <taxon>Microsporidia</taxon>
        <taxon>Ordosporidae</taxon>
        <taxon>Ordospora</taxon>
    </lineage>
</organism>
<dbReference type="CDD" id="cd07990">
    <property type="entry name" value="LPLAT_LCLAT1-like"/>
    <property type="match status" value="1"/>
</dbReference>
<dbReference type="OrthoDB" id="189226at2759"/>
<dbReference type="SMART" id="SM00563">
    <property type="entry name" value="PlsC"/>
    <property type="match status" value="1"/>
</dbReference>
<dbReference type="EMBL" id="JOKQ01000004">
    <property type="protein sequence ID" value="KHN69976.1"/>
    <property type="molecule type" value="Genomic_DNA"/>
</dbReference>
<name>A0A0B2UFW4_9MICR</name>
<keyword evidence="3" id="KW-0012">Acyltransferase</keyword>